<evidence type="ECO:0000256" key="4">
    <source>
        <dbReference type="ARBA" id="ARBA00022825"/>
    </source>
</evidence>
<evidence type="ECO:0000256" key="3">
    <source>
        <dbReference type="ARBA" id="ARBA00022801"/>
    </source>
</evidence>
<dbReference type="PROSITE" id="PS00136">
    <property type="entry name" value="SUBTILASE_ASP"/>
    <property type="match status" value="1"/>
</dbReference>
<dbReference type="EMBL" id="VBOT01000022">
    <property type="protein sequence ID" value="TMQ53111.1"/>
    <property type="molecule type" value="Genomic_DNA"/>
</dbReference>
<feature type="domain" description="Peptidase S8/S53" evidence="7">
    <location>
        <begin position="178"/>
        <end position="432"/>
    </location>
</feature>
<dbReference type="InterPro" id="IPR034204">
    <property type="entry name" value="PfSUB1-like_cat_dom"/>
</dbReference>
<evidence type="ECO:0000256" key="6">
    <source>
        <dbReference type="SAM" id="MobiDB-lite"/>
    </source>
</evidence>
<dbReference type="Gene3D" id="3.40.50.200">
    <property type="entry name" value="Peptidase S8/S53 domain"/>
    <property type="match status" value="1"/>
</dbReference>
<evidence type="ECO:0000313" key="10">
    <source>
        <dbReference type="Proteomes" id="UP000320184"/>
    </source>
</evidence>
<feature type="domain" description="Fervidolysin-like N-terminal prodomain" evidence="8">
    <location>
        <begin position="56"/>
        <end position="128"/>
    </location>
</feature>
<dbReference type="InterPro" id="IPR036852">
    <property type="entry name" value="Peptidase_S8/S53_dom_sf"/>
</dbReference>
<dbReference type="Gene3D" id="2.60.40.4070">
    <property type="match status" value="1"/>
</dbReference>
<dbReference type="Pfam" id="PF00082">
    <property type="entry name" value="Peptidase_S8"/>
    <property type="match status" value="1"/>
</dbReference>
<evidence type="ECO:0000256" key="5">
    <source>
        <dbReference type="PROSITE-ProRule" id="PRU01240"/>
    </source>
</evidence>
<dbReference type="Pfam" id="PF22148">
    <property type="entry name" value="Fervidolysin_NPro-like"/>
    <property type="match status" value="1"/>
</dbReference>
<keyword evidence="3 5" id="KW-0378">Hydrolase</keyword>
<feature type="region of interest" description="Disordered" evidence="6">
    <location>
        <begin position="1"/>
        <end position="31"/>
    </location>
</feature>
<comment type="similarity">
    <text evidence="1 5">Belongs to the peptidase S8 family.</text>
</comment>
<proteinExistence type="inferred from homology"/>
<protein>
    <submittedName>
        <fullName evidence="9">Uncharacterized protein</fullName>
    </submittedName>
</protein>
<reference evidence="9 10" key="1">
    <citation type="journal article" date="2019" name="Nat. Microbiol.">
        <title>Mediterranean grassland soil C-N compound turnover is dependent on rainfall and depth, and is mediated by genomically divergent microorganisms.</title>
        <authorList>
            <person name="Diamond S."/>
            <person name="Andeer P.F."/>
            <person name="Li Z."/>
            <person name="Crits-Christoph A."/>
            <person name="Burstein D."/>
            <person name="Anantharaman K."/>
            <person name="Lane K.R."/>
            <person name="Thomas B.C."/>
            <person name="Pan C."/>
            <person name="Northen T.R."/>
            <person name="Banfield J.F."/>
        </authorList>
    </citation>
    <scope>NUCLEOTIDE SEQUENCE [LARGE SCALE GENOMIC DNA]</scope>
    <source>
        <strain evidence="9">WS_3</strain>
    </source>
</reference>
<dbReference type="PROSITE" id="PS00137">
    <property type="entry name" value="SUBTILASE_HIS"/>
    <property type="match status" value="1"/>
</dbReference>
<feature type="active site" description="Charge relay system" evidence="5">
    <location>
        <position position="399"/>
    </location>
</feature>
<dbReference type="CDD" id="cd07473">
    <property type="entry name" value="Peptidases_S8_Subtilisin_like"/>
    <property type="match status" value="1"/>
</dbReference>
<feature type="active site" description="Charge relay system" evidence="5">
    <location>
        <position position="184"/>
    </location>
</feature>
<dbReference type="PROSITE" id="PS51892">
    <property type="entry name" value="SUBTILASE"/>
    <property type="match status" value="1"/>
</dbReference>
<dbReference type="PRINTS" id="PR00723">
    <property type="entry name" value="SUBTILISIN"/>
</dbReference>
<keyword evidence="2 5" id="KW-0645">Protease</keyword>
<dbReference type="InterPro" id="IPR015500">
    <property type="entry name" value="Peptidase_S8_subtilisin-rel"/>
</dbReference>
<dbReference type="PANTHER" id="PTHR43399">
    <property type="entry name" value="SUBTILISIN-RELATED"/>
    <property type="match status" value="1"/>
</dbReference>
<feature type="compositionally biased region" description="Basic and acidic residues" evidence="6">
    <location>
        <begin position="18"/>
        <end position="31"/>
    </location>
</feature>
<accession>A0A538SP08</accession>
<evidence type="ECO:0000256" key="1">
    <source>
        <dbReference type="ARBA" id="ARBA00011073"/>
    </source>
</evidence>
<dbReference type="AlphaFoldDB" id="A0A538SP08"/>
<gene>
    <name evidence="9" type="ORF">E6K73_01765</name>
</gene>
<evidence type="ECO:0000256" key="2">
    <source>
        <dbReference type="ARBA" id="ARBA00022670"/>
    </source>
</evidence>
<dbReference type="InterPro" id="IPR022398">
    <property type="entry name" value="Peptidase_S8_His-AS"/>
</dbReference>
<feature type="active site" description="Charge relay system" evidence="5">
    <location>
        <position position="239"/>
    </location>
</feature>
<dbReference type="SUPFAM" id="SSF52743">
    <property type="entry name" value="Subtilisin-like"/>
    <property type="match status" value="1"/>
</dbReference>
<dbReference type="InterPro" id="IPR051048">
    <property type="entry name" value="Peptidase_S8/S53_subtilisin"/>
</dbReference>
<evidence type="ECO:0000259" key="7">
    <source>
        <dbReference type="Pfam" id="PF00082"/>
    </source>
</evidence>
<dbReference type="InterPro" id="IPR000209">
    <property type="entry name" value="Peptidase_S8/S53_dom"/>
</dbReference>
<dbReference type="GO" id="GO:0004252">
    <property type="term" value="F:serine-type endopeptidase activity"/>
    <property type="evidence" value="ECO:0007669"/>
    <property type="project" value="UniProtKB-UniRule"/>
</dbReference>
<evidence type="ECO:0000259" key="8">
    <source>
        <dbReference type="Pfam" id="PF22148"/>
    </source>
</evidence>
<keyword evidence="4 5" id="KW-0720">Serine protease</keyword>
<sequence length="555" mass="58334">MLRSTGPAAGLPPLPGSLERDTAATVPKDPEGRMSRSIALAALLPLVFCSLLPARGESAPYVPGRLLVKFRPGADGAARAAVATELGATTLRRFTLIDAECMKLGAGVSVEQAVERLRGRPGVEYAEPDYELRVEGAPNDEWFPYLWSLDNTGQTGGTPGADIHAVQAWDVFTGDPHLKIGVIDTGIDYTHPDLVANVWTNPGEIPDNGLDDDGNGYVDDVHGYDFANGDGDPFDDHSHGTMVAGIIAGKGDNLIGVPGVCWQAQLVAIKVITYNGYGTIDAAIAGLEYAVTLGIKLTNNSYVAQSYSQALLDAINAARAAGCLFVAAAGNGGSNNDQDPRYPASYNSANIIAVTSSDNVDGVALGANYGPTSVDLAAPGVDIISTFPDSMYRTMSGTSMATAYVTGVCALAMGQHPELTAPEIKGRVLAAVDVEPYLTRKVLTNGRLNAFTATVADVGPETISGIALGRAFPNPFVERTRIAFDLPHPGHATIEVFAANGRRVAVLADRVLGAGPQSVEWDGLDAGRRPCASGVYWARLGFEGRRASRRLVLMR</sequence>
<evidence type="ECO:0000313" key="9">
    <source>
        <dbReference type="EMBL" id="TMQ53111.1"/>
    </source>
</evidence>
<dbReference type="GO" id="GO:0006508">
    <property type="term" value="P:proteolysis"/>
    <property type="evidence" value="ECO:0007669"/>
    <property type="project" value="UniProtKB-KW"/>
</dbReference>
<dbReference type="PANTHER" id="PTHR43399:SF4">
    <property type="entry name" value="CELL WALL-ASSOCIATED PROTEASE"/>
    <property type="match status" value="1"/>
</dbReference>
<comment type="caution">
    <text evidence="9">The sequence shown here is derived from an EMBL/GenBank/DDBJ whole genome shotgun (WGS) entry which is preliminary data.</text>
</comment>
<dbReference type="Proteomes" id="UP000320184">
    <property type="component" value="Unassembled WGS sequence"/>
</dbReference>
<organism evidence="9 10">
    <name type="scientific">Eiseniibacteriota bacterium</name>
    <dbReference type="NCBI Taxonomy" id="2212470"/>
    <lineage>
        <taxon>Bacteria</taxon>
        <taxon>Candidatus Eiseniibacteriota</taxon>
    </lineage>
</organism>
<dbReference type="InterPro" id="IPR023827">
    <property type="entry name" value="Peptidase_S8_Asp-AS"/>
</dbReference>
<name>A0A538SP08_UNCEI</name>
<dbReference type="InterPro" id="IPR054399">
    <property type="entry name" value="Fervidolysin-like_N_prodom"/>
</dbReference>